<feature type="compositionally biased region" description="Basic and acidic residues" evidence="1">
    <location>
        <begin position="89"/>
        <end position="98"/>
    </location>
</feature>
<name>A0ABD3DW75_9LAMI</name>
<sequence>MSEKTKTGENPEKPTVFVPNLLVDTAKATSSSSVPSSPVGLRKAASARSSCLCSPTTHAGSFRCRQHRNNSPGIRQGAMSVGSKLSELATEKSTDYPS</sequence>
<feature type="region of interest" description="Disordered" evidence="1">
    <location>
        <begin position="53"/>
        <end position="98"/>
    </location>
</feature>
<dbReference type="EMBL" id="JAVIJP010000013">
    <property type="protein sequence ID" value="KAL3646154.1"/>
    <property type="molecule type" value="Genomic_DNA"/>
</dbReference>
<evidence type="ECO:0000313" key="2">
    <source>
        <dbReference type="EMBL" id="KAL3646154.1"/>
    </source>
</evidence>
<keyword evidence="3" id="KW-1185">Reference proteome</keyword>
<accession>A0ABD3DW75</accession>
<protein>
    <submittedName>
        <fullName evidence="2">Uncharacterized protein</fullName>
    </submittedName>
</protein>
<proteinExistence type="predicted"/>
<dbReference type="AlphaFoldDB" id="A0ABD3DW75"/>
<organism evidence="2 3">
    <name type="scientific">Castilleja foliolosa</name>
    <dbReference type="NCBI Taxonomy" id="1961234"/>
    <lineage>
        <taxon>Eukaryota</taxon>
        <taxon>Viridiplantae</taxon>
        <taxon>Streptophyta</taxon>
        <taxon>Embryophyta</taxon>
        <taxon>Tracheophyta</taxon>
        <taxon>Spermatophyta</taxon>
        <taxon>Magnoliopsida</taxon>
        <taxon>eudicotyledons</taxon>
        <taxon>Gunneridae</taxon>
        <taxon>Pentapetalae</taxon>
        <taxon>asterids</taxon>
        <taxon>lamiids</taxon>
        <taxon>Lamiales</taxon>
        <taxon>Orobanchaceae</taxon>
        <taxon>Pedicularideae</taxon>
        <taxon>Castillejinae</taxon>
        <taxon>Castilleja</taxon>
    </lineage>
</organism>
<reference evidence="3" key="1">
    <citation type="journal article" date="2024" name="IScience">
        <title>Strigolactones Initiate the Formation of Haustorium-like Structures in Castilleja.</title>
        <authorList>
            <person name="Buerger M."/>
            <person name="Peterson D."/>
            <person name="Chory J."/>
        </authorList>
    </citation>
    <scope>NUCLEOTIDE SEQUENCE [LARGE SCALE GENOMIC DNA]</scope>
</reference>
<gene>
    <name evidence="2" type="ORF">CASFOL_011334</name>
</gene>
<evidence type="ECO:0000313" key="3">
    <source>
        <dbReference type="Proteomes" id="UP001632038"/>
    </source>
</evidence>
<comment type="caution">
    <text evidence="2">The sequence shown here is derived from an EMBL/GenBank/DDBJ whole genome shotgun (WGS) entry which is preliminary data.</text>
</comment>
<dbReference type="PANTHER" id="PTHR33132:SF92">
    <property type="entry name" value="SERINE-RICH PROTEIN"/>
    <property type="match status" value="1"/>
</dbReference>
<evidence type="ECO:0000256" key="1">
    <source>
        <dbReference type="SAM" id="MobiDB-lite"/>
    </source>
</evidence>
<dbReference type="Proteomes" id="UP001632038">
    <property type="component" value="Unassembled WGS sequence"/>
</dbReference>
<dbReference type="PANTHER" id="PTHR33132">
    <property type="entry name" value="OSJNBB0118P14.9 PROTEIN"/>
    <property type="match status" value="1"/>
</dbReference>